<evidence type="ECO:0000313" key="1">
    <source>
        <dbReference type="EMBL" id="CEM49782.1"/>
    </source>
</evidence>
<organism evidence="1">
    <name type="scientific">Chromera velia CCMP2878</name>
    <dbReference type="NCBI Taxonomy" id="1169474"/>
    <lineage>
        <taxon>Eukaryota</taxon>
        <taxon>Sar</taxon>
        <taxon>Alveolata</taxon>
        <taxon>Colpodellida</taxon>
        <taxon>Chromeraceae</taxon>
        <taxon>Chromera</taxon>
    </lineage>
</organism>
<sequence length="341" mass="37262">MVPTLEEHEALRVWGWATTQMQTGAGPCGRLERSSKCSKVTESSLGPEGATWELLQAALHTSSVLTDERDPARGSSIPPTAWALSNRVRNRLAHAYFGNTSIRQHHFVPNPGGSPFCEFCAATTPEQRQCVERQVPQADRGLVPMPLLPICPAGESTVEGGSAGADLCLGAVRQSEFLEDLSQHRKFDVGKGEVIEFSNVDQLLKYFVGKSTKDLLVLDLSERIQDVGDETVFIDVVLLFGRVTKKLIQPLMNGVVGENETRANNGEAVLVHLVTMIREELNAKGDLAFDLEGEKTVLLSECVGNVLGKHTPIQQSLDITVHLRVLELVEADLHFIPPTLV</sequence>
<dbReference type="AlphaFoldDB" id="A0A0G4HYZ4"/>
<dbReference type="EMBL" id="CDMZ01004452">
    <property type="protein sequence ID" value="CEM49782.1"/>
    <property type="molecule type" value="Genomic_DNA"/>
</dbReference>
<gene>
    <name evidence="1" type="ORF">Cvel_9609</name>
</gene>
<reference evidence="1" key="1">
    <citation type="submission" date="2014-11" db="EMBL/GenBank/DDBJ databases">
        <authorList>
            <person name="Otto D Thomas"/>
            <person name="Naeem Raeece"/>
        </authorList>
    </citation>
    <scope>NUCLEOTIDE SEQUENCE</scope>
</reference>
<protein>
    <submittedName>
        <fullName evidence="1">Uncharacterized protein</fullName>
    </submittedName>
</protein>
<proteinExistence type="predicted"/>
<name>A0A0G4HYZ4_9ALVE</name>
<dbReference type="VEuPathDB" id="CryptoDB:Cvel_9609"/>
<accession>A0A0G4HYZ4</accession>